<gene>
    <name evidence="1" type="ORF">GCM10023333_12380</name>
</gene>
<name>A0ABP9EJY6_9GAMM</name>
<reference evidence="2" key="1">
    <citation type="journal article" date="2019" name="Int. J. Syst. Evol. Microbiol.">
        <title>The Global Catalogue of Microorganisms (GCM) 10K type strain sequencing project: providing services to taxonomists for standard genome sequencing and annotation.</title>
        <authorList>
            <consortium name="The Broad Institute Genomics Platform"/>
            <consortium name="The Broad Institute Genome Sequencing Center for Infectious Disease"/>
            <person name="Wu L."/>
            <person name="Ma J."/>
        </authorList>
    </citation>
    <scope>NUCLEOTIDE SEQUENCE [LARGE SCALE GENOMIC DNA]</scope>
    <source>
        <strain evidence="2">JCM 18401</strain>
    </source>
</reference>
<keyword evidence="2" id="KW-1185">Reference proteome</keyword>
<organism evidence="1 2">
    <name type="scientific">Ferrimonas pelagia</name>
    <dbReference type="NCBI Taxonomy" id="1177826"/>
    <lineage>
        <taxon>Bacteria</taxon>
        <taxon>Pseudomonadati</taxon>
        <taxon>Pseudomonadota</taxon>
        <taxon>Gammaproteobacteria</taxon>
        <taxon>Alteromonadales</taxon>
        <taxon>Ferrimonadaceae</taxon>
        <taxon>Ferrimonas</taxon>
    </lineage>
</organism>
<dbReference type="EMBL" id="BAABJZ010000016">
    <property type="protein sequence ID" value="GAA4879797.1"/>
    <property type="molecule type" value="Genomic_DNA"/>
</dbReference>
<dbReference type="RefSeq" id="WP_345334471.1">
    <property type="nucleotide sequence ID" value="NZ_BAABJZ010000016.1"/>
</dbReference>
<protein>
    <submittedName>
        <fullName evidence="1">Uncharacterized protein</fullName>
    </submittedName>
</protein>
<evidence type="ECO:0000313" key="2">
    <source>
        <dbReference type="Proteomes" id="UP001499988"/>
    </source>
</evidence>
<proteinExistence type="predicted"/>
<accession>A0ABP9EJY6</accession>
<dbReference type="Proteomes" id="UP001499988">
    <property type="component" value="Unassembled WGS sequence"/>
</dbReference>
<evidence type="ECO:0000313" key="1">
    <source>
        <dbReference type="EMBL" id="GAA4879797.1"/>
    </source>
</evidence>
<comment type="caution">
    <text evidence="1">The sequence shown here is derived from an EMBL/GenBank/DDBJ whole genome shotgun (WGS) entry which is preliminary data.</text>
</comment>
<sequence length="115" mass="13174">MNKEWYTPILEQQKPEGEPRFEVQLQPLSRLQLWEVQNTVIRQGSDMVIGFEGRRLLVRYGIKDWRGLTDKAGQPIPCPVGNEVAMLEHVLPGILQEIGYQVMNLSSLSGEQKKN</sequence>